<reference evidence="1 2" key="1">
    <citation type="journal article" date="2019" name="Syst. Appl. Microbiol.">
        <title>Microvirga tunisiensis sp. nov., a root nodule symbiotic bacterium isolated from Lupinus micranthus and L. luteus grown in Northern Tunisia.</title>
        <authorList>
            <person name="Msaddak A."/>
            <person name="Rejili M."/>
            <person name="Duran D."/>
            <person name="Mars M."/>
            <person name="Palacios J.M."/>
            <person name="Ruiz-Argueso T."/>
            <person name="Rey L."/>
            <person name="Imperial J."/>
        </authorList>
    </citation>
    <scope>NUCLEOTIDE SEQUENCE [LARGE SCALE GENOMIC DNA]</scope>
    <source>
        <strain evidence="1 2">Lmie10</strain>
    </source>
</reference>
<dbReference type="AlphaFoldDB" id="A0A5N7MX69"/>
<dbReference type="EMBL" id="VOSK01000620">
    <property type="protein sequence ID" value="MPR31300.1"/>
    <property type="molecule type" value="Genomic_DNA"/>
</dbReference>
<gene>
    <name evidence="1" type="ORF">FS320_42095</name>
</gene>
<feature type="non-terminal residue" evidence="1">
    <location>
        <position position="1"/>
    </location>
</feature>
<evidence type="ECO:0000313" key="2">
    <source>
        <dbReference type="Proteomes" id="UP000403266"/>
    </source>
</evidence>
<protein>
    <submittedName>
        <fullName evidence="1">Trehalose-6-phosphate synthase</fullName>
    </submittedName>
</protein>
<organism evidence="1 2">
    <name type="scientific">Microvirga tunisiensis</name>
    <dbReference type="NCBI Taxonomy" id="2108360"/>
    <lineage>
        <taxon>Bacteria</taxon>
        <taxon>Pseudomonadati</taxon>
        <taxon>Pseudomonadota</taxon>
        <taxon>Alphaproteobacteria</taxon>
        <taxon>Hyphomicrobiales</taxon>
        <taxon>Methylobacteriaceae</taxon>
        <taxon>Microvirga</taxon>
    </lineage>
</organism>
<dbReference type="Proteomes" id="UP000403266">
    <property type="component" value="Unassembled WGS sequence"/>
</dbReference>
<proteinExistence type="predicted"/>
<sequence>IQHALHMSQEERVARWQVMSKVLWNSDVSRWAAAFIKDLAANQASRARSRMGPAKRE</sequence>
<evidence type="ECO:0000313" key="1">
    <source>
        <dbReference type="EMBL" id="MPR31300.1"/>
    </source>
</evidence>
<keyword evidence="2" id="KW-1185">Reference proteome</keyword>
<comment type="caution">
    <text evidence="1">The sequence shown here is derived from an EMBL/GenBank/DDBJ whole genome shotgun (WGS) entry which is preliminary data.</text>
</comment>
<name>A0A5N7MX69_9HYPH</name>
<accession>A0A5N7MX69</accession>